<evidence type="ECO:0000256" key="1">
    <source>
        <dbReference type="ARBA" id="ARBA00005495"/>
    </source>
</evidence>
<dbReference type="Gene3D" id="3.90.1590.10">
    <property type="entry name" value="glutathione-dependent formaldehyde- activating enzyme (gfa)"/>
    <property type="match status" value="2"/>
</dbReference>
<dbReference type="PANTHER" id="PTHR33337:SF40">
    <property type="entry name" value="CENP-V_GFA DOMAIN-CONTAINING PROTEIN-RELATED"/>
    <property type="match status" value="1"/>
</dbReference>
<evidence type="ECO:0000313" key="6">
    <source>
        <dbReference type="EMBL" id="QWK88919.1"/>
    </source>
</evidence>
<keyword evidence="3" id="KW-0862">Zinc</keyword>
<name>A0A975P3C8_9RHOB</name>
<evidence type="ECO:0000256" key="2">
    <source>
        <dbReference type="ARBA" id="ARBA00022723"/>
    </source>
</evidence>
<evidence type="ECO:0000313" key="7">
    <source>
        <dbReference type="Proteomes" id="UP000679352"/>
    </source>
</evidence>
<evidence type="ECO:0000259" key="5">
    <source>
        <dbReference type="PROSITE" id="PS51891"/>
    </source>
</evidence>
<keyword evidence="4" id="KW-0456">Lyase</keyword>
<dbReference type="KEGG" id="gfu:KM031_08420"/>
<protein>
    <submittedName>
        <fullName evidence="6">GFA family protein</fullName>
    </submittedName>
</protein>
<keyword evidence="7" id="KW-1185">Reference proteome</keyword>
<feature type="domain" description="CENP-V/GFA" evidence="5">
    <location>
        <begin position="6"/>
        <end position="119"/>
    </location>
</feature>
<dbReference type="PANTHER" id="PTHR33337">
    <property type="entry name" value="GFA DOMAIN-CONTAINING PROTEIN"/>
    <property type="match status" value="1"/>
</dbReference>
<dbReference type="InterPro" id="IPR006913">
    <property type="entry name" value="CENP-V/GFA"/>
</dbReference>
<dbReference type="GO" id="GO:0016846">
    <property type="term" value="F:carbon-sulfur lyase activity"/>
    <property type="evidence" value="ECO:0007669"/>
    <property type="project" value="InterPro"/>
</dbReference>
<evidence type="ECO:0000256" key="3">
    <source>
        <dbReference type="ARBA" id="ARBA00022833"/>
    </source>
</evidence>
<keyword evidence="2" id="KW-0479">Metal-binding</keyword>
<feature type="domain" description="CENP-V/GFA" evidence="5">
    <location>
        <begin position="133"/>
        <end position="245"/>
    </location>
</feature>
<evidence type="ECO:0000256" key="4">
    <source>
        <dbReference type="ARBA" id="ARBA00023239"/>
    </source>
</evidence>
<proteinExistence type="inferred from homology"/>
<dbReference type="GO" id="GO:0046872">
    <property type="term" value="F:metal ion binding"/>
    <property type="evidence" value="ECO:0007669"/>
    <property type="project" value="UniProtKB-KW"/>
</dbReference>
<organism evidence="6 7">
    <name type="scientific">Gemmobacter fulvus</name>
    <dbReference type="NCBI Taxonomy" id="2840474"/>
    <lineage>
        <taxon>Bacteria</taxon>
        <taxon>Pseudomonadati</taxon>
        <taxon>Pseudomonadota</taxon>
        <taxon>Alphaproteobacteria</taxon>
        <taxon>Rhodobacterales</taxon>
        <taxon>Paracoccaceae</taxon>
        <taxon>Gemmobacter</taxon>
    </lineage>
</organism>
<dbReference type="RefSeq" id="WP_215506302.1">
    <property type="nucleotide sequence ID" value="NZ_CP076361.1"/>
</dbReference>
<reference evidence="6" key="1">
    <citation type="submission" date="2021-06" db="EMBL/GenBank/DDBJ databases">
        <title>Direct submission.</title>
        <authorList>
            <person name="Lee C.-S."/>
            <person name="Jin L."/>
        </authorList>
    </citation>
    <scope>NUCLEOTIDE SEQUENCE</scope>
    <source>
        <strain evidence="6">Con5</strain>
    </source>
</reference>
<sequence>MQSETHRGGCLCGAVRFEADAPLRDVVACHCTQCRKASGHVWAATSVPLERFRLTEQAGLVWYRSSPAAQRGHCGRCGATLFWLPEGEGRMSLSPGALDGPAGIAMDEHIYTGDGSDYDPESTAPAAAATTPLTANCLCGDCCFSLPGPAGAITACHCSACRKLSGHYAASFAVPEVDLAWQRRESLAEYDLPSGGQHGFCARCGSSLYQRAEGGFAVAAGAINGATGGHLAAHLGLDEKGDYYDLPPAAGRHD</sequence>
<comment type="similarity">
    <text evidence="1">Belongs to the Gfa family.</text>
</comment>
<dbReference type="PROSITE" id="PS51891">
    <property type="entry name" value="CENP_V_GFA"/>
    <property type="match status" value="2"/>
</dbReference>
<dbReference type="AlphaFoldDB" id="A0A975P3C8"/>
<dbReference type="SUPFAM" id="SSF51316">
    <property type="entry name" value="Mss4-like"/>
    <property type="match status" value="2"/>
</dbReference>
<gene>
    <name evidence="6" type="ORF">KM031_08420</name>
</gene>
<accession>A0A975P3C8</accession>
<dbReference type="Proteomes" id="UP000679352">
    <property type="component" value="Chromosome"/>
</dbReference>
<dbReference type="InterPro" id="IPR011057">
    <property type="entry name" value="Mss4-like_sf"/>
</dbReference>
<dbReference type="EMBL" id="CP076361">
    <property type="protein sequence ID" value="QWK88919.1"/>
    <property type="molecule type" value="Genomic_DNA"/>
</dbReference>
<dbReference type="Pfam" id="PF04828">
    <property type="entry name" value="GFA"/>
    <property type="match status" value="2"/>
</dbReference>